<dbReference type="Pfam" id="PF25104">
    <property type="entry name" value="DUF7812"/>
    <property type="match status" value="1"/>
</dbReference>
<proteinExistence type="predicted"/>
<name>A0A922FCR1_CARIL</name>
<comment type="caution">
    <text evidence="2">The sequence shown here is derived from an EMBL/GenBank/DDBJ whole genome shotgun (WGS) entry which is preliminary data.</text>
</comment>
<feature type="domain" description="DUF7812" evidence="1">
    <location>
        <begin position="133"/>
        <end position="626"/>
    </location>
</feature>
<dbReference type="Proteomes" id="UP000811246">
    <property type="component" value="Chromosome 3"/>
</dbReference>
<evidence type="ECO:0000259" key="1">
    <source>
        <dbReference type="Pfam" id="PF25104"/>
    </source>
</evidence>
<evidence type="ECO:0000313" key="3">
    <source>
        <dbReference type="Proteomes" id="UP000811246"/>
    </source>
</evidence>
<evidence type="ECO:0000313" key="2">
    <source>
        <dbReference type="EMBL" id="KAG6719609.1"/>
    </source>
</evidence>
<organism evidence="2 3">
    <name type="scientific">Carya illinoinensis</name>
    <name type="common">Pecan</name>
    <dbReference type="NCBI Taxonomy" id="32201"/>
    <lineage>
        <taxon>Eukaryota</taxon>
        <taxon>Viridiplantae</taxon>
        <taxon>Streptophyta</taxon>
        <taxon>Embryophyta</taxon>
        <taxon>Tracheophyta</taxon>
        <taxon>Spermatophyta</taxon>
        <taxon>Magnoliopsida</taxon>
        <taxon>eudicotyledons</taxon>
        <taxon>Gunneridae</taxon>
        <taxon>Pentapetalae</taxon>
        <taxon>rosids</taxon>
        <taxon>fabids</taxon>
        <taxon>Fagales</taxon>
        <taxon>Juglandaceae</taxon>
        <taxon>Carya</taxon>
    </lineage>
</organism>
<protein>
    <recommendedName>
        <fullName evidence="1">DUF7812 domain-containing protein</fullName>
    </recommendedName>
</protein>
<dbReference type="AlphaFoldDB" id="A0A922FCR1"/>
<dbReference type="PANTHER" id="PTHR36786:SF1">
    <property type="entry name" value="2-ISOPROPYLMALATE SYNTHASE"/>
    <property type="match status" value="1"/>
</dbReference>
<dbReference type="InterPro" id="IPR056714">
    <property type="entry name" value="DUF7812"/>
</dbReference>
<dbReference type="PANTHER" id="PTHR36786">
    <property type="entry name" value="2-ISOPROPYLMALATE SYNTHASE"/>
    <property type="match status" value="1"/>
</dbReference>
<reference evidence="2" key="1">
    <citation type="submission" date="2021-01" db="EMBL/GenBank/DDBJ databases">
        <authorList>
            <person name="Lovell J.T."/>
            <person name="Bentley N."/>
            <person name="Bhattarai G."/>
            <person name="Jenkins J.W."/>
            <person name="Sreedasyam A."/>
            <person name="Alarcon Y."/>
            <person name="Bock C."/>
            <person name="Boston L."/>
            <person name="Carlson J."/>
            <person name="Cervantes K."/>
            <person name="Clermont K."/>
            <person name="Krom N."/>
            <person name="Kubenka K."/>
            <person name="Mamidi S."/>
            <person name="Mattison C."/>
            <person name="Monteros M."/>
            <person name="Pisani C."/>
            <person name="Plott C."/>
            <person name="Rajasekar S."/>
            <person name="Rhein H.S."/>
            <person name="Rohla C."/>
            <person name="Song M."/>
            <person name="Hilaire R.S."/>
            <person name="Shu S."/>
            <person name="Wells L."/>
            <person name="Wang X."/>
            <person name="Webber J."/>
            <person name="Heerema R.J."/>
            <person name="Klein P."/>
            <person name="Conner P."/>
            <person name="Grauke L."/>
            <person name="Grimwood J."/>
            <person name="Schmutz J."/>
            <person name="Randall J.J."/>
        </authorList>
    </citation>
    <scope>NUCLEOTIDE SEQUENCE</scope>
    <source>
        <tissue evidence="2">Leaf</tissue>
    </source>
</reference>
<gene>
    <name evidence="2" type="ORF">I3842_03G014500</name>
</gene>
<sequence>MCTVRLSAMGARKIKQHSISSEGIPSPPPHSFRTLISAIQSPEDLKPPLMKAIYYILLHLSLKEPLRLQSNSLSPKDYYHSLLDMEVDFRDVQKLSEILFKELDGRFKRFFSDLHDVKSDTVMSADALEELALLLRCCMVILNLLDFDQDLLLEKGRVLLLVLKVLISLKSGENESNERSTSVRVEKIVSRQCAFDDGDTGCTTSVAEDFAASLCFLEPSDPCRPFLCALLEVMADELLINRSLREYLMLVDSASCKNEALFTSHFSHGNIGSVLEVVSAHFLLSVFDEQAFDIFINRLIWQHDKDFRFPELSLTPVVSLLLNPIMLSAPKMFLAHFISLVSETIGFGMSPRNLRPDPRLMDCYLTVFERSLILYSRHMSSLQIDDHPVGSKGTANPCMLGRSQLNFDSYIQQDTKNKIDRAVLKSDDFWDSYLCNRIFGTKSDLVGGSILYMKECHHVFDESCRDEILSILDCIILRAFPDDVHDNVLYKKGETSPQDIYLLASILKLMSCSLAQAIWCLRHGGNLGCLKTLQNASSCKEYDFMVGLIRSFQQFNVHLPVQRFLSELMENLPRRHKESKWMLLHFSGLLSLSFNSGINFLVKGCISIMMSLMNLFAFEEGDLGSLRSLLGIGSEAFPPKSSFDEVHEPLVDKKTSKKVASRFQKVQTLYLSVDSLRSFHQITQNDQVESSQNVSTLNHVKESTDGIEEETVETCNGEIFLNCILEGSGKSSEYNDVADFIECKQGKDYCGWLKDRQKYRKWKCQKMAVLRWKKKKKTWKSMKGREL</sequence>
<dbReference type="EMBL" id="CM031827">
    <property type="protein sequence ID" value="KAG6719609.1"/>
    <property type="molecule type" value="Genomic_DNA"/>
</dbReference>
<accession>A0A922FCR1</accession>